<reference evidence="3" key="2">
    <citation type="submission" date="2025-08" db="UniProtKB">
        <authorList>
            <consortium name="Ensembl"/>
        </authorList>
    </citation>
    <scope>IDENTIFICATION</scope>
</reference>
<dbReference type="GO" id="GO:0042981">
    <property type="term" value="P:regulation of apoptotic process"/>
    <property type="evidence" value="ECO:0007669"/>
    <property type="project" value="InterPro"/>
</dbReference>
<evidence type="ECO:0000313" key="3">
    <source>
        <dbReference type="Ensembl" id="ENSSAUP00010026401.1"/>
    </source>
</evidence>
<dbReference type="PANTHER" id="PTHR47901">
    <property type="entry name" value="CASPASE RECRUITMENT DOMAIN-CONTAINING PROTEIN 18"/>
    <property type="match status" value="1"/>
</dbReference>
<dbReference type="Pfam" id="PF00619">
    <property type="entry name" value="CARD"/>
    <property type="match status" value="1"/>
</dbReference>
<dbReference type="GO" id="GO:0072559">
    <property type="term" value="C:NLRP3 inflammasome complex"/>
    <property type="evidence" value="ECO:0007669"/>
    <property type="project" value="TreeGrafter"/>
</dbReference>
<feature type="compositionally biased region" description="Acidic residues" evidence="1">
    <location>
        <begin position="34"/>
        <end position="54"/>
    </location>
</feature>
<dbReference type="InParanoid" id="A0A671VP86"/>
<evidence type="ECO:0000259" key="2">
    <source>
        <dbReference type="PROSITE" id="PS50209"/>
    </source>
</evidence>
<dbReference type="OMA" id="CCTHCIT"/>
<dbReference type="GeneTree" id="ENSGT01000000214731"/>
<dbReference type="AlphaFoldDB" id="A0A671VP86"/>
<organism evidence="3 4">
    <name type="scientific">Sparus aurata</name>
    <name type="common">Gilthead sea bream</name>
    <dbReference type="NCBI Taxonomy" id="8175"/>
    <lineage>
        <taxon>Eukaryota</taxon>
        <taxon>Metazoa</taxon>
        <taxon>Chordata</taxon>
        <taxon>Craniata</taxon>
        <taxon>Vertebrata</taxon>
        <taxon>Euteleostomi</taxon>
        <taxon>Actinopterygii</taxon>
        <taxon>Neopterygii</taxon>
        <taxon>Teleostei</taxon>
        <taxon>Neoteleostei</taxon>
        <taxon>Acanthomorphata</taxon>
        <taxon>Eupercaria</taxon>
        <taxon>Spariformes</taxon>
        <taxon>Sparidae</taxon>
        <taxon>Sparus</taxon>
    </lineage>
</organism>
<dbReference type="InterPro" id="IPR002398">
    <property type="entry name" value="Pept_C14"/>
</dbReference>
<reference evidence="3" key="1">
    <citation type="submission" date="2021-04" db="EMBL/GenBank/DDBJ databases">
        <authorList>
            <consortium name="Wellcome Sanger Institute Data Sharing"/>
        </authorList>
    </citation>
    <scope>NUCLEOTIDE SEQUENCE [LARGE SCALE GENOMIC DNA]</scope>
</reference>
<dbReference type="InterPro" id="IPR001315">
    <property type="entry name" value="CARD"/>
</dbReference>
<dbReference type="Ensembl" id="ENSSAUT00010027877.1">
    <property type="protein sequence ID" value="ENSSAUP00010026401.1"/>
    <property type="gene ID" value="ENSSAUG00010011467.1"/>
</dbReference>
<feature type="domain" description="CARD" evidence="2">
    <location>
        <begin position="69"/>
        <end position="148"/>
    </location>
</feature>
<evidence type="ECO:0000256" key="1">
    <source>
        <dbReference type="SAM" id="MobiDB-lite"/>
    </source>
</evidence>
<dbReference type="Proteomes" id="UP000472265">
    <property type="component" value="Chromosome 17"/>
</dbReference>
<dbReference type="GO" id="GO:0006508">
    <property type="term" value="P:proteolysis"/>
    <property type="evidence" value="ECO:0007669"/>
    <property type="project" value="InterPro"/>
</dbReference>
<dbReference type="InterPro" id="IPR011029">
    <property type="entry name" value="DEATH-like_dom_sf"/>
</dbReference>
<dbReference type="GO" id="GO:0004197">
    <property type="term" value="F:cysteine-type endopeptidase activity"/>
    <property type="evidence" value="ECO:0007669"/>
    <property type="project" value="InterPro"/>
</dbReference>
<protein>
    <recommendedName>
        <fullName evidence="2">CARD domain-containing protein</fullName>
    </recommendedName>
</protein>
<reference evidence="3" key="3">
    <citation type="submission" date="2025-09" db="UniProtKB">
        <authorList>
            <consortium name="Ensembl"/>
        </authorList>
    </citation>
    <scope>IDENTIFICATION</scope>
</reference>
<gene>
    <name evidence="3" type="primary">card16</name>
</gene>
<name>A0A671VP86_SPAAU</name>
<evidence type="ECO:0000313" key="4">
    <source>
        <dbReference type="Proteomes" id="UP000472265"/>
    </source>
</evidence>
<dbReference type="SUPFAM" id="SSF47986">
    <property type="entry name" value="DEATH domain"/>
    <property type="match status" value="1"/>
</dbReference>
<proteinExistence type="predicted"/>
<accession>A0A671VP86</accession>
<dbReference type="PANTHER" id="PTHR47901:SF3">
    <property type="entry name" value="CASPASE-1"/>
    <property type="match status" value="1"/>
</dbReference>
<dbReference type="GO" id="GO:0050727">
    <property type="term" value="P:regulation of inflammatory response"/>
    <property type="evidence" value="ECO:0007669"/>
    <property type="project" value="TreeGrafter"/>
</dbReference>
<keyword evidence="4" id="KW-1185">Reference proteome</keyword>
<dbReference type="GO" id="GO:0072557">
    <property type="term" value="C:IPAF inflammasome complex"/>
    <property type="evidence" value="ECO:0007669"/>
    <property type="project" value="TreeGrafter"/>
</dbReference>
<feature type="region of interest" description="Disordered" evidence="1">
    <location>
        <begin position="21"/>
        <end position="58"/>
    </location>
</feature>
<sequence>MVQDQEGNEVWKRELYLTGPTMELEQRNIPAEDSVPEEDSVPAEDSIPEEDSVPADDSIPAKDRLLLVRSEFVRRVSEPVLNQLLDKLLEGHVINDEEMQSATTKTKAAKARDVIDNVRRKGTEASSVLIAALCDVDPCLSRVLNLRRSKHKKMTKFCH</sequence>
<dbReference type="GO" id="GO:0097169">
    <property type="term" value="C:AIM2 inflammasome complex"/>
    <property type="evidence" value="ECO:0007669"/>
    <property type="project" value="TreeGrafter"/>
</dbReference>
<dbReference type="PROSITE" id="PS50209">
    <property type="entry name" value="CARD"/>
    <property type="match status" value="1"/>
</dbReference>
<dbReference type="Gene3D" id="1.10.533.10">
    <property type="entry name" value="Death Domain, Fas"/>
    <property type="match status" value="1"/>
</dbReference>